<organism evidence="2 3">
    <name type="scientific">Heyndrickxia oleronia</name>
    <dbReference type="NCBI Taxonomy" id="38875"/>
    <lineage>
        <taxon>Bacteria</taxon>
        <taxon>Bacillati</taxon>
        <taxon>Bacillota</taxon>
        <taxon>Bacilli</taxon>
        <taxon>Bacillales</taxon>
        <taxon>Bacillaceae</taxon>
        <taxon>Heyndrickxia</taxon>
    </lineage>
</organism>
<feature type="compositionally biased region" description="Polar residues" evidence="1">
    <location>
        <begin position="44"/>
        <end position="54"/>
    </location>
</feature>
<comment type="caution">
    <text evidence="2">The sequence shown here is derived from an EMBL/GenBank/DDBJ whole genome shotgun (WGS) entry which is preliminary data.</text>
</comment>
<name>A0A8E2IAT6_9BACI</name>
<accession>A0A8E2IAT6</accession>
<dbReference type="AlphaFoldDB" id="A0A8E2IAT6"/>
<protein>
    <submittedName>
        <fullName evidence="2">Uncharacterized protein</fullName>
    </submittedName>
</protein>
<dbReference type="EMBL" id="MTLA01000298">
    <property type="protein sequence ID" value="OOP66541.1"/>
    <property type="molecule type" value="Genomic_DNA"/>
</dbReference>
<evidence type="ECO:0000256" key="1">
    <source>
        <dbReference type="SAM" id="MobiDB-lite"/>
    </source>
</evidence>
<reference evidence="2 3" key="1">
    <citation type="submission" date="2017-01" db="EMBL/GenBank/DDBJ databases">
        <title>Draft genome sequence of Bacillus oleronius.</title>
        <authorList>
            <person name="Allam M."/>
        </authorList>
    </citation>
    <scope>NUCLEOTIDE SEQUENCE [LARGE SCALE GENOMIC DNA]</scope>
    <source>
        <strain evidence="2 3">DSM 9356</strain>
    </source>
</reference>
<sequence>MSQLRRDIGSGPLSHPILYHAFSFSENEGDHRLGKLRNPRVQKFNWNPDGTPNFGTPLPAYTPMDKPSGEI</sequence>
<feature type="region of interest" description="Disordered" evidence="1">
    <location>
        <begin position="41"/>
        <end position="71"/>
    </location>
</feature>
<evidence type="ECO:0000313" key="3">
    <source>
        <dbReference type="Proteomes" id="UP000189761"/>
    </source>
</evidence>
<dbReference type="Gene3D" id="2.115.10.20">
    <property type="entry name" value="Glycosyl hydrolase domain, family 43"/>
    <property type="match status" value="1"/>
</dbReference>
<keyword evidence="3" id="KW-1185">Reference proteome</keyword>
<evidence type="ECO:0000313" key="2">
    <source>
        <dbReference type="EMBL" id="OOP66541.1"/>
    </source>
</evidence>
<dbReference type="RefSeq" id="WP_078111067.1">
    <property type="nucleotide sequence ID" value="NZ_JARSIU010000014.1"/>
</dbReference>
<dbReference type="Proteomes" id="UP000189761">
    <property type="component" value="Unassembled WGS sequence"/>
</dbReference>
<gene>
    <name evidence="2" type="ORF">BWZ43_20450</name>
</gene>
<dbReference type="InterPro" id="IPR023296">
    <property type="entry name" value="Glyco_hydro_beta-prop_sf"/>
</dbReference>
<proteinExistence type="predicted"/>